<reference evidence="10 11" key="1">
    <citation type="submission" date="2020-04" db="EMBL/GenBank/DDBJ databases">
        <authorList>
            <person name="Hogendoorn C."/>
        </authorList>
    </citation>
    <scope>NUCLEOTIDE SEQUENCE [LARGE SCALE GENOMIC DNA]</scope>
    <source>
        <strain evidence="10">COOX1</strain>
    </source>
</reference>
<keyword evidence="10" id="KW-0808">Transferase</keyword>
<evidence type="ECO:0000256" key="6">
    <source>
        <dbReference type="ARBA" id="ARBA00022490"/>
    </source>
</evidence>
<dbReference type="Proteomes" id="UP000502196">
    <property type="component" value="Chromosome"/>
</dbReference>
<organism evidence="10 11">
    <name type="scientific">Kyrpidia spormannii</name>
    <dbReference type="NCBI Taxonomy" id="2055160"/>
    <lineage>
        <taxon>Bacteria</taxon>
        <taxon>Bacillati</taxon>
        <taxon>Bacillota</taxon>
        <taxon>Bacilli</taxon>
        <taxon>Bacillales</taxon>
        <taxon>Alicyclobacillaceae</taxon>
        <taxon>Kyrpidia</taxon>
    </lineage>
</organism>
<dbReference type="PANTHER" id="PTHR43707">
    <property type="entry name" value="HISTIDYL-TRNA SYNTHETASE"/>
    <property type="match status" value="1"/>
</dbReference>
<evidence type="ECO:0000313" key="10">
    <source>
        <dbReference type="EMBL" id="CAB3390756.1"/>
    </source>
</evidence>
<dbReference type="GO" id="GO:0004821">
    <property type="term" value="F:histidine-tRNA ligase activity"/>
    <property type="evidence" value="ECO:0007669"/>
    <property type="project" value="TreeGrafter"/>
</dbReference>
<keyword evidence="10" id="KW-0436">Ligase</keyword>
<dbReference type="NCBIfam" id="TIGR00443">
    <property type="entry name" value="hisZ_biosyn_reg"/>
    <property type="match status" value="1"/>
</dbReference>
<dbReference type="AlphaFoldDB" id="A0A6F9E0F7"/>
<name>A0A6F9E0F7_9BACL</name>
<evidence type="ECO:0000256" key="5">
    <source>
        <dbReference type="ARBA" id="ARBA00020397"/>
    </source>
</evidence>
<keyword evidence="10" id="KW-0328">Glycosyltransferase</keyword>
<evidence type="ECO:0000256" key="3">
    <source>
        <dbReference type="ARBA" id="ARBA00005539"/>
    </source>
</evidence>
<evidence type="ECO:0000313" key="11">
    <source>
        <dbReference type="Proteomes" id="UP000502196"/>
    </source>
</evidence>
<dbReference type="UniPathway" id="UPA00031">
    <property type="reaction ID" value="UER00006"/>
</dbReference>
<evidence type="ECO:0000256" key="1">
    <source>
        <dbReference type="ARBA" id="ARBA00004496"/>
    </source>
</evidence>
<dbReference type="InterPro" id="IPR004516">
    <property type="entry name" value="HisRS/HisZ"/>
</dbReference>
<proteinExistence type="inferred from homology"/>
<dbReference type="Gene3D" id="3.30.930.10">
    <property type="entry name" value="Bira Bifunctional Protein, Domain 2"/>
    <property type="match status" value="1"/>
</dbReference>
<dbReference type="InterPro" id="IPR006195">
    <property type="entry name" value="aa-tRNA-synth_II"/>
</dbReference>
<dbReference type="GO" id="GO:0006427">
    <property type="term" value="P:histidyl-tRNA aminoacylation"/>
    <property type="evidence" value="ECO:0007669"/>
    <property type="project" value="TreeGrafter"/>
</dbReference>
<dbReference type="InterPro" id="IPR041715">
    <property type="entry name" value="HisRS-like_core"/>
</dbReference>
<comment type="subcellular location">
    <subcellularLocation>
        <location evidence="1 8">Cytoplasm</location>
    </subcellularLocation>
</comment>
<dbReference type="GO" id="GO:0016757">
    <property type="term" value="F:glycosyltransferase activity"/>
    <property type="evidence" value="ECO:0007669"/>
    <property type="project" value="UniProtKB-KW"/>
</dbReference>
<feature type="domain" description="Aminoacyl-transfer RNA synthetases class-II family profile" evidence="9">
    <location>
        <begin position="50"/>
        <end position="361"/>
    </location>
</feature>
<sequence>MSGMPGTIRVSFCPVGLTEKAEVNRVDKPLIFEKPHGVKDYLPPWARRKRELEATCQRVFRRWGYQELITPTMEFLETFQNGALRSGEDRVFKMIDRSGRTVVLRPDMTAPIARVVASELAAEPLPIRLSYTAAIFRRQERVAGRDAEFTQAGIELIGDGSVDADAEVIALAVRTLEEAGVRVFRLAVGDVGFLEGLFAEHAGEPLAERLRSHLVKQDFVGFEQELEDADLPEANRETLRAVPGLRGGPEVVERARALTTHPRARRSLDRMWELWGIIGLYGVSHRVQIDLSLMLDLSYYTGMIFEGYASGVGFPVCAGGRYDELLERFGRRSPATGFMIGVERVLDALEREAPSPPVVVPRIHYVPQRRQEAVAFALWLREKGWNVALECHPAGSGEGQAGSLQGRDADGEPVFWLDGGGTSGSAEMAGWFEEWRRSGQREGALR</sequence>
<keyword evidence="8" id="KW-0368">Histidine biosynthesis</keyword>
<comment type="miscellaneous">
    <text evidence="8">This function is generally fulfilled by the C-terminal part of HisG, which is missing in some bacteria such as this one.</text>
</comment>
<keyword evidence="8" id="KW-0028">Amino-acid biosynthesis</keyword>
<comment type="pathway">
    <text evidence="2 8">Amino-acid biosynthesis; L-histidine biosynthesis; L-histidine from 5-phospho-alpha-D-ribose 1-diphosphate: step 1/9.</text>
</comment>
<dbReference type="GO" id="GO:0000105">
    <property type="term" value="P:L-histidine biosynthetic process"/>
    <property type="evidence" value="ECO:0007669"/>
    <property type="project" value="UniProtKB-UniRule"/>
</dbReference>
<evidence type="ECO:0000256" key="8">
    <source>
        <dbReference type="HAMAP-Rule" id="MF_00125"/>
    </source>
</evidence>
<dbReference type="SUPFAM" id="SSF55681">
    <property type="entry name" value="Class II aaRS and biotin synthetases"/>
    <property type="match status" value="1"/>
</dbReference>
<dbReference type="CDD" id="cd00773">
    <property type="entry name" value="HisRS-like_core"/>
    <property type="match status" value="1"/>
</dbReference>
<comment type="function">
    <text evidence="7 8">Required for the first step of histidine biosynthesis. May allow the feedback regulation of ATP phosphoribosyltransferase activity by histidine.</text>
</comment>
<comment type="similarity">
    <text evidence="3 8">Belongs to the class-II aminoacyl-tRNA synthetase family. HisZ subfamily.</text>
</comment>
<accession>A0A6F9E0F7</accession>
<dbReference type="InterPro" id="IPR045864">
    <property type="entry name" value="aa-tRNA-synth_II/BPL/LPL"/>
</dbReference>
<keyword evidence="6 8" id="KW-0963">Cytoplasm</keyword>
<evidence type="ECO:0000259" key="9">
    <source>
        <dbReference type="PROSITE" id="PS50862"/>
    </source>
</evidence>
<evidence type="ECO:0000256" key="4">
    <source>
        <dbReference type="ARBA" id="ARBA00011496"/>
    </source>
</evidence>
<comment type="subunit">
    <text evidence="4 8">Heteromultimer composed of HisG and HisZ subunits.</text>
</comment>
<dbReference type="EMBL" id="LR792683">
    <property type="protein sequence ID" value="CAB3390756.1"/>
    <property type="molecule type" value="Genomic_DNA"/>
</dbReference>
<dbReference type="InterPro" id="IPR004517">
    <property type="entry name" value="HisZ"/>
</dbReference>
<dbReference type="GO" id="GO:0005737">
    <property type="term" value="C:cytoplasm"/>
    <property type="evidence" value="ECO:0007669"/>
    <property type="project" value="UniProtKB-SubCell"/>
</dbReference>
<dbReference type="GO" id="GO:0140096">
    <property type="term" value="F:catalytic activity, acting on a protein"/>
    <property type="evidence" value="ECO:0007669"/>
    <property type="project" value="UniProtKB-ARBA"/>
</dbReference>
<gene>
    <name evidence="8 10" type="primary">hisZ</name>
    <name evidence="10" type="ORF">COOX1_0572</name>
</gene>
<dbReference type="Pfam" id="PF13393">
    <property type="entry name" value="tRNA-synt_His"/>
    <property type="match status" value="1"/>
</dbReference>
<evidence type="ECO:0000256" key="7">
    <source>
        <dbReference type="ARBA" id="ARBA00025246"/>
    </source>
</evidence>
<dbReference type="PANTHER" id="PTHR43707:SF1">
    <property type="entry name" value="HISTIDINE--TRNA LIGASE, MITOCHONDRIAL-RELATED"/>
    <property type="match status" value="1"/>
</dbReference>
<dbReference type="PROSITE" id="PS50862">
    <property type="entry name" value="AA_TRNA_LIGASE_II"/>
    <property type="match status" value="1"/>
</dbReference>
<dbReference type="HAMAP" id="MF_00125">
    <property type="entry name" value="HisZ"/>
    <property type="match status" value="1"/>
</dbReference>
<keyword evidence="10" id="KW-0030">Aminoacyl-tRNA synthetase</keyword>
<protein>
    <recommendedName>
        <fullName evidence="5 8">ATP phosphoribosyltransferase regulatory subunit</fullName>
    </recommendedName>
</protein>
<evidence type="ECO:0000256" key="2">
    <source>
        <dbReference type="ARBA" id="ARBA00004667"/>
    </source>
</evidence>